<dbReference type="InterPro" id="IPR003488">
    <property type="entry name" value="DprA"/>
</dbReference>
<keyword evidence="4" id="KW-1185">Reference proteome</keyword>
<dbReference type="RefSeq" id="WP_020511736.1">
    <property type="nucleotide sequence ID" value="NZ_JBIAZU010000003.1"/>
</dbReference>
<evidence type="ECO:0000256" key="1">
    <source>
        <dbReference type="ARBA" id="ARBA00006525"/>
    </source>
</evidence>
<dbReference type="InterPro" id="IPR057666">
    <property type="entry name" value="DrpA_SLOG"/>
</dbReference>
<dbReference type="SUPFAM" id="SSF102405">
    <property type="entry name" value="MCP/YpsA-like"/>
    <property type="match status" value="1"/>
</dbReference>
<comment type="caution">
    <text evidence="3">The sequence shown here is derived from an EMBL/GenBank/DDBJ whole genome shotgun (WGS) entry which is preliminary data.</text>
</comment>
<comment type="similarity">
    <text evidence="1">Belongs to the DprA/Smf family.</text>
</comment>
<dbReference type="PANTHER" id="PTHR43022:SF1">
    <property type="entry name" value="PROTEIN SMF"/>
    <property type="match status" value="1"/>
</dbReference>
<proteinExistence type="inferred from homology"/>
<dbReference type="EMBL" id="JBIAZU010000003">
    <property type="protein sequence ID" value="MFF5291870.1"/>
    <property type="molecule type" value="Genomic_DNA"/>
</dbReference>
<name>A0ABW6WHK1_9ACTN</name>
<evidence type="ECO:0000313" key="3">
    <source>
        <dbReference type="EMBL" id="MFF5291870.1"/>
    </source>
</evidence>
<dbReference type="Pfam" id="PF02481">
    <property type="entry name" value="DNA_processg_A"/>
    <property type="match status" value="1"/>
</dbReference>
<protein>
    <submittedName>
        <fullName evidence="3">DNA-processing protein DprA</fullName>
    </submittedName>
</protein>
<dbReference type="Proteomes" id="UP001602245">
    <property type="component" value="Unassembled WGS sequence"/>
</dbReference>
<sequence length="328" mass="34274">MTDRHDDRAARVALSHLVEPGNLGLHEMVRDGGAVVTVQRLLSGDIPDESLRARLGAAFAVGGDPRRRADAALHRAERFGARVVVPGDDEWPASVDDLGVAGADGRIDPGLLAPLCLWVRGPGSLRDCARRSVAVVGARAATAYGIHACTDLASGLAEHGWSIVAGGAFGIDAAAHRAALSRDSCTVAVLACGVDRLYPAGNAALLEQIAACGLLVSEYPLGTEPVRHRFLARNRLVAAVASGAVLVEAARRSGSIHMMGRVLDLHRPAMVVPGPITSALSAGCHELLRTRPEATLVTETAHILEALDRAEIAATTPPTSSTSRRRRG</sequence>
<gene>
    <name evidence="3" type="ORF">ACFY35_20710</name>
</gene>
<dbReference type="Gene3D" id="3.40.50.450">
    <property type="match status" value="1"/>
</dbReference>
<evidence type="ECO:0000259" key="2">
    <source>
        <dbReference type="Pfam" id="PF02481"/>
    </source>
</evidence>
<organism evidence="3 4">
    <name type="scientific">Paractinoplanes globisporus</name>
    <dbReference type="NCBI Taxonomy" id="113565"/>
    <lineage>
        <taxon>Bacteria</taxon>
        <taxon>Bacillati</taxon>
        <taxon>Actinomycetota</taxon>
        <taxon>Actinomycetes</taxon>
        <taxon>Micromonosporales</taxon>
        <taxon>Micromonosporaceae</taxon>
        <taxon>Paractinoplanes</taxon>
    </lineage>
</organism>
<dbReference type="PANTHER" id="PTHR43022">
    <property type="entry name" value="PROTEIN SMF"/>
    <property type="match status" value="1"/>
</dbReference>
<accession>A0ABW6WHK1</accession>
<feature type="domain" description="Smf/DprA SLOG" evidence="2">
    <location>
        <begin position="84"/>
        <end position="307"/>
    </location>
</feature>
<evidence type="ECO:0000313" key="4">
    <source>
        <dbReference type="Proteomes" id="UP001602245"/>
    </source>
</evidence>
<reference evidence="3 4" key="1">
    <citation type="submission" date="2024-10" db="EMBL/GenBank/DDBJ databases">
        <title>The Natural Products Discovery Center: Release of the First 8490 Sequenced Strains for Exploring Actinobacteria Biosynthetic Diversity.</title>
        <authorList>
            <person name="Kalkreuter E."/>
            <person name="Kautsar S.A."/>
            <person name="Yang D."/>
            <person name="Bader C.D."/>
            <person name="Teijaro C.N."/>
            <person name="Fluegel L."/>
            <person name="Davis C.M."/>
            <person name="Simpson J.R."/>
            <person name="Lauterbach L."/>
            <person name="Steele A.D."/>
            <person name="Gui C."/>
            <person name="Meng S."/>
            <person name="Li G."/>
            <person name="Viehrig K."/>
            <person name="Ye F."/>
            <person name="Su P."/>
            <person name="Kiefer A.F."/>
            <person name="Nichols A."/>
            <person name="Cepeda A.J."/>
            <person name="Yan W."/>
            <person name="Fan B."/>
            <person name="Jiang Y."/>
            <person name="Adhikari A."/>
            <person name="Zheng C.-J."/>
            <person name="Schuster L."/>
            <person name="Cowan T.M."/>
            <person name="Smanski M.J."/>
            <person name="Chevrette M.G."/>
            <person name="De Carvalho L.P.S."/>
            <person name="Shen B."/>
        </authorList>
    </citation>
    <scope>NUCLEOTIDE SEQUENCE [LARGE SCALE GENOMIC DNA]</scope>
    <source>
        <strain evidence="3 4">NPDC000087</strain>
    </source>
</reference>